<dbReference type="AlphaFoldDB" id="A0A6A6RKG1"/>
<keyword evidence="2" id="KW-1185">Reference proteome</keyword>
<dbReference type="OrthoDB" id="3882589at2759"/>
<evidence type="ECO:0000313" key="1">
    <source>
        <dbReference type="EMBL" id="KAF2634494.1"/>
    </source>
</evidence>
<name>A0A6A6RKG1_9PLEO</name>
<organism evidence="1 2">
    <name type="scientific">Massarina eburnea CBS 473.64</name>
    <dbReference type="NCBI Taxonomy" id="1395130"/>
    <lineage>
        <taxon>Eukaryota</taxon>
        <taxon>Fungi</taxon>
        <taxon>Dikarya</taxon>
        <taxon>Ascomycota</taxon>
        <taxon>Pezizomycotina</taxon>
        <taxon>Dothideomycetes</taxon>
        <taxon>Pleosporomycetidae</taxon>
        <taxon>Pleosporales</taxon>
        <taxon>Massarineae</taxon>
        <taxon>Massarinaceae</taxon>
        <taxon>Massarina</taxon>
    </lineage>
</organism>
<feature type="non-terminal residue" evidence="1">
    <location>
        <position position="1"/>
    </location>
</feature>
<dbReference type="EMBL" id="MU006823">
    <property type="protein sequence ID" value="KAF2634494.1"/>
    <property type="molecule type" value="Genomic_DNA"/>
</dbReference>
<evidence type="ECO:0000313" key="2">
    <source>
        <dbReference type="Proteomes" id="UP000799753"/>
    </source>
</evidence>
<gene>
    <name evidence="1" type="ORF">P280DRAFT_413672</name>
</gene>
<reference evidence="1" key="1">
    <citation type="journal article" date="2020" name="Stud. Mycol.">
        <title>101 Dothideomycetes genomes: a test case for predicting lifestyles and emergence of pathogens.</title>
        <authorList>
            <person name="Haridas S."/>
            <person name="Albert R."/>
            <person name="Binder M."/>
            <person name="Bloem J."/>
            <person name="Labutti K."/>
            <person name="Salamov A."/>
            <person name="Andreopoulos B."/>
            <person name="Baker S."/>
            <person name="Barry K."/>
            <person name="Bills G."/>
            <person name="Bluhm B."/>
            <person name="Cannon C."/>
            <person name="Castanera R."/>
            <person name="Culley D."/>
            <person name="Daum C."/>
            <person name="Ezra D."/>
            <person name="Gonzalez J."/>
            <person name="Henrissat B."/>
            <person name="Kuo A."/>
            <person name="Liang C."/>
            <person name="Lipzen A."/>
            <person name="Lutzoni F."/>
            <person name="Magnuson J."/>
            <person name="Mondo S."/>
            <person name="Nolan M."/>
            <person name="Ohm R."/>
            <person name="Pangilinan J."/>
            <person name="Park H.-J."/>
            <person name="Ramirez L."/>
            <person name="Alfaro M."/>
            <person name="Sun H."/>
            <person name="Tritt A."/>
            <person name="Yoshinaga Y."/>
            <person name="Zwiers L.-H."/>
            <person name="Turgeon B."/>
            <person name="Goodwin S."/>
            <person name="Spatafora J."/>
            <person name="Crous P."/>
            <person name="Grigoriev I."/>
        </authorList>
    </citation>
    <scope>NUCLEOTIDE SEQUENCE</scope>
    <source>
        <strain evidence="1">CBS 473.64</strain>
    </source>
</reference>
<proteinExistence type="predicted"/>
<dbReference type="Proteomes" id="UP000799753">
    <property type="component" value="Unassembled WGS sequence"/>
</dbReference>
<protein>
    <submittedName>
        <fullName evidence="1">Uncharacterized protein</fullName>
    </submittedName>
</protein>
<sequence>QARKFSTCHDGDLRAYLQGRKVSQSFLIEIDQFLEAHPEITSFPQGRAMVAYMNGLEPLPAYLHFLKGYTRPARYIANLFPKQFSALPYDFASVTLRSTQDTELVDFFGGFEFRWDILDRIDDEVTRACAALKLGRFVKAGLRKLVCYAVWGNPIDACKQPVYNYQEDFLANTYLPEHVVLCEVPKIAGYTIPYPGPGSSRRHMSVRSRMARAHDEGIGKSSNL</sequence>
<accession>A0A6A6RKG1</accession>